<dbReference type="GO" id="GO:0046872">
    <property type="term" value="F:metal ion binding"/>
    <property type="evidence" value="ECO:0007669"/>
    <property type="project" value="UniProtKB-KW"/>
</dbReference>
<evidence type="ECO:0000256" key="4">
    <source>
        <dbReference type="ARBA" id="ARBA00022692"/>
    </source>
</evidence>
<dbReference type="PANTHER" id="PTHR43221:SF1">
    <property type="entry name" value="PROTEASE HTPX"/>
    <property type="match status" value="1"/>
</dbReference>
<protein>
    <submittedName>
        <fullName evidence="14">Protease HtpX</fullName>
    </submittedName>
</protein>
<evidence type="ECO:0000256" key="12">
    <source>
        <dbReference type="SAM" id="Phobius"/>
    </source>
</evidence>
<evidence type="ECO:0000259" key="13">
    <source>
        <dbReference type="Pfam" id="PF01435"/>
    </source>
</evidence>
<feature type="domain" description="Peptidase M48" evidence="13">
    <location>
        <begin position="68"/>
        <end position="250"/>
    </location>
</feature>
<dbReference type="GO" id="GO:0006508">
    <property type="term" value="P:proteolysis"/>
    <property type="evidence" value="ECO:0007669"/>
    <property type="project" value="UniProtKB-KW"/>
</dbReference>
<evidence type="ECO:0000256" key="11">
    <source>
        <dbReference type="RuleBase" id="RU003983"/>
    </source>
</evidence>
<dbReference type="AlphaFoldDB" id="A0A6P2BXJ5"/>
<keyword evidence="5" id="KW-0479">Metal-binding</keyword>
<gene>
    <name evidence="14" type="ORF">EAS64_15530</name>
</gene>
<dbReference type="InterPro" id="IPR050083">
    <property type="entry name" value="HtpX_protease"/>
</dbReference>
<comment type="cofactor">
    <cofactor evidence="11">
        <name>Zn(2+)</name>
        <dbReference type="ChEBI" id="CHEBI:29105"/>
    </cofactor>
    <text evidence="11">Binds 1 zinc ion per subunit.</text>
</comment>
<feature type="transmembrane region" description="Helical" evidence="12">
    <location>
        <begin position="147"/>
        <end position="169"/>
    </location>
</feature>
<comment type="similarity">
    <text evidence="11">Belongs to the peptidase M48 family.</text>
</comment>
<reference evidence="14 15" key="1">
    <citation type="submission" date="2018-11" db="EMBL/GenBank/DDBJ databases">
        <title>Trebonia kvetii gen.nov., sp.nov., a novel acidophilic actinobacterium, and proposal of the new actinobacterial family Treboniaceae fam. nov.</title>
        <authorList>
            <person name="Rapoport D."/>
            <person name="Sagova-Mareckova M."/>
            <person name="Sedlacek I."/>
            <person name="Provaznik J."/>
            <person name="Kralova S."/>
            <person name="Pavlinic D."/>
            <person name="Benes V."/>
            <person name="Kopecky J."/>
        </authorList>
    </citation>
    <scope>NUCLEOTIDE SEQUENCE [LARGE SCALE GENOMIC DNA]</scope>
    <source>
        <strain evidence="14 15">15Tr583</strain>
    </source>
</reference>
<dbReference type="GO" id="GO:0004222">
    <property type="term" value="F:metalloendopeptidase activity"/>
    <property type="evidence" value="ECO:0007669"/>
    <property type="project" value="InterPro"/>
</dbReference>
<comment type="caution">
    <text evidence="14">The sequence shown here is derived from an EMBL/GenBank/DDBJ whole genome shotgun (WGS) entry which is preliminary data.</text>
</comment>
<evidence type="ECO:0000313" key="15">
    <source>
        <dbReference type="Proteomes" id="UP000460272"/>
    </source>
</evidence>
<proteinExistence type="inferred from homology"/>
<evidence type="ECO:0000256" key="6">
    <source>
        <dbReference type="ARBA" id="ARBA00022801"/>
    </source>
</evidence>
<keyword evidence="9 11" id="KW-0482">Metalloprotease</keyword>
<dbReference type="PANTHER" id="PTHR43221">
    <property type="entry name" value="PROTEASE HTPX"/>
    <property type="match status" value="1"/>
</dbReference>
<keyword evidence="10 12" id="KW-0472">Membrane</keyword>
<evidence type="ECO:0000256" key="2">
    <source>
        <dbReference type="ARBA" id="ARBA00022475"/>
    </source>
</evidence>
<keyword evidence="7 11" id="KW-0862">Zinc</keyword>
<keyword evidence="15" id="KW-1185">Reference proteome</keyword>
<evidence type="ECO:0000256" key="3">
    <source>
        <dbReference type="ARBA" id="ARBA00022670"/>
    </source>
</evidence>
<evidence type="ECO:0000256" key="8">
    <source>
        <dbReference type="ARBA" id="ARBA00022989"/>
    </source>
</evidence>
<evidence type="ECO:0000256" key="5">
    <source>
        <dbReference type="ARBA" id="ARBA00022723"/>
    </source>
</evidence>
<evidence type="ECO:0000256" key="10">
    <source>
        <dbReference type="ARBA" id="ARBA00023136"/>
    </source>
</evidence>
<dbReference type="Gene3D" id="3.30.2010.10">
    <property type="entry name" value="Metalloproteases ('zincins'), catalytic domain"/>
    <property type="match status" value="1"/>
</dbReference>
<name>A0A6P2BXJ5_9ACTN</name>
<dbReference type="Proteomes" id="UP000460272">
    <property type="component" value="Unassembled WGS sequence"/>
</dbReference>
<organism evidence="14 15">
    <name type="scientific">Trebonia kvetii</name>
    <dbReference type="NCBI Taxonomy" id="2480626"/>
    <lineage>
        <taxon>Bacteria</taxon>
        <taxon>Bacillati</taxon>
        <taxon>Actinomycetota</taxon>
        <taxon>Actinomycetes</taxon>
        <taxon>Streptosporangiales</taxon>
        <taxon>Treboniaceae</taxon>
        <taxon>Trebonia</taxon>
    </lineage>
</organism>
<keyword evidence="8 12" id="KW-1133">Transmembrane helix</keyword>
<keyword evidence="6 11" id="KW-0378">Hydrolase</keyword>
<comment type="subcellular location">
    <subcellularLocation>
        <location evidence="1">Cell membrane</location>
        <topology evidence="1">Multi-pass membrane protein</topology>
    </subcellularLocation>
</comment>
<keyword evidence="3 11" id="KW-0645">Protease</keyword>
<dbReference type="OrthoDB" id="15218at2"/>
<dbReference type="Pfam" id="PF01435">
    <property type="entry name" value="Peptidase_M48"/>
    <property type="match status" value="1"/>
</dbReference>
<feature type="transmembrane region" description="Helical" evidence="12">
    <location>
        <begin position="33"/>
        <end position="50"/>
    </location>
</feature>
<dbReference type="RefSeq" id="WP_145853730.1">
    <property type="nucleotide sequence ID" value="NZ_RPFW01000003.1"/>
</dbReference>
<keyword evidence="4 12" id="KW-0812">Transmembrane</keyword>
<evidence type="ECO:0000256" key="7">
    <source>
        <dbReference type="ARBA" id="ARBA00022833"/>
    </source>
</evidence>
<keyword evidence="2" id="KW-1003">Cell membrane</keyword>
<dbReference type="EMBL" id="RPFW01000003">
    <property type="protein sequence ID" value="TVZ03859.1"/>
    <property type="molecule type" value="Genomic_DNA"/>
</dbReference>
<dbReference type="GO" id="GO:0005886">
    <property type="term" value="C:plasma membrane"/>
    <property type="evidence" value="ECO:0007669"/>
    <property type="project" value="UniProtKB-SubCell"/>
</dbReference>
<dbReference type="InterPro" id="IPR001915">
    <property type="entry name" value="Peptidase_M48"/>
</dbReference>
<evidence type="ECO:0000256" key="1">
    <source>
        <dbReference type="ARBA" id="ARBA00004651"/>
    </source>
</evidence>
<accession>A0A6P2BXJ5</accession>
<evidence type="ECO:0000256" key="9">
    <source>
        <dbReference type="ARBA" id="ARBA00023049"/>
    </source>
</evidence>
<evidence type="ECO:0000313" key="14">
    <source>
        <dbReference type="EMBL" id="TVZ03859.1"/>
    </source>
</evidence>
<sequence length="259" mass="27073">MRCYGLRAALPAVVLCAALLAVASVWLGLAGAAVVSALLIALGWIIYFHSERMVLTALRARPVSEVERPDLYRIVRELARAARLPGPRLFVSPAAQPNILTVGYSARSAAVCCTEGLLRILSPAELRAVLAHELAHISRRDVAVSSWSAGLASLVATCPLIAVLLHLAAPTGREYEADMSGALLTGDPLALASALRKIDTAASAQPLRPRGTLAAASHLMIAHPFPSDGLGGMLSTHPPTSERVRRLEALTGGPGPAAL</sequence>